<evidence type="ECO:0000313" key="9">
    <source>
        <dbReference type="Proteomes" id="UP000316609"/>
    </source>
</evidence>
<dbReference type="PANTHER" id="PTHR43856">
    <property type="entry name" value="CARDIOLIPIN HYDROLASE"/>
    <property type="match status" value="1"/>
</dbReference>
<dbReference type="PROSITE" id="PS50035">
    <property type="entry name" value="PLD"/>
    <property type="match status" value="1"/>
</dbReference>
<keyword evidence="6" id="KW-0443">Lipid metabolism</keyword>
<reference evidence="8 9" key="1">
    <citation type="journal article" date="2019" name="Nat. Microbiol.">
        <title>Mediterranean grassland soil C-N compound turnover is dependent on rainfall and depth, and is mediated by genomically divergent microorganisms.</title>
        <authorList>
            <person name="Diamond S."/>
            <person name="Andeer P.F."/>
            <person name="Li Z."/>
            <person name="Crits-Christoph A."/>
            <person name="Burstein D."/>
            <person name="Anantharaman K."/>
            <person name="Lane K.R."/>
            <person name="Thomas B.C."/>
            <person name="Pan C."/>
            <person name="Northen T.R."/>
            <person name="Banfield J.F."/>
        </authorList>
    </citation>
    <scope>NUCLEOTIDE SEQUENCE [LARGE SCALE GENOMIC DNA]</scope>
    <source>
        <strain evidence="8">WS_8</strain>
    </source>
</reference>
<dbReference type="GO" id="GO:0016891">
    <property type="term" value="F:RNA endonuclease activity producing 5'-phosphomonoesters, hydrolytic mechanism"/>
    <property type="evidence" value="ECO:0007669"/>
    <property type="project" value="TreeGrafter"/>
</dbReference>
<dbReference type="Proteomes" id="UP000316609">
    <property type="component" value="Unassembled WGS sequence"/>
</dbReference>
<sequence length="590" mass="64448">MTATTVKAYRSPSLVLLAFDWPDGESRNDFLGFAIRRAPGFLDLATGNRPASDWLPNRISFGGPPAAGQPDFPSNVAPIQKFMWWDARLEGIDPGQPLTYEVSAVCGPSNAPRVEPGTMTSLQVALPGHVEGGIGTWFNRAVMSSQAFSRKVRALGLRPGQPPTQAQELDLRSWLANGMEKPVPDFIAAAQDSLVGAIYHLNDSLWIVPALKHQMTKADIGLVYDSVKHKKNGQTLPNESQSAIDALPSVRFFGRDHTNIMHNKFLVRGTKLLDGSGSKPEALTCGSANYTTSGLTSQANLIHTFQSGPLAELYWQRWALLKGNPARKKTKEGAGWSNTVSVGDARIRVFFSPEPGNPGDPSISMETIVQAVDGAQSSVIFCLFMPTDQALLDACFSVGDAGKMMFGLVNRIPDDPPALHRTSTGKIPADEIAALEIYHRSQKDMDTIDARHFNANDLPGGFELEMNVFPGTNPPPYPPVIIHHKFVVIDAETVSPTIYTGSANMSGNAIFGNDENLLEIKGSARLAQIYLAEFLRLYEHYRARAAYFRWKESGGAPATFSLQPNRSWADRHYATGSPEYKARLHMLGLT</sequence>
<accession>A0A538TN92</accession>
<dbReference type="GO" id="GO:0004630">
    <property type="term" value="F:phospholipase D activity"/>
    <property type="evidence" value="ECO:0007669"/>
    <property type="project" value="UniProtKB-EC"/>
</dbReference>
<dbReference type="InterPro" id="IPR001736">
    <property type="entry name" value="PLipase_D/transphosphatidylase"/>
</dbReference>
<evidence type="ECO:0000256" key="1">
    <source>
        <dbReference type="ARBA" id="ARBA00000798"/>
    </source>
</evidence>
<feature type="domain" description="PLD phosphodiesterase" evidence="7">
    <location>
        <begin position="478"/>
        <end position="509"/>
    </location>
</feature>
<keyword evidence="4" id="KW-0378">Hydrolase</keyword>
<evidence type="ECO:0000256" key="5">
    <source>
        <dbReference type="ARBA" id="ARBA00022963"/>
    </source>
</evidence>
<organism evidence="8 9">
    <name type="scientific">Eiseniibacteriota bacterium</name>
    <dbReference type="NCBI Taxonomy" id="2212470"/>
    <lineage>
        <taxon>Bacteria</taxon>
        <taxon>Candidatus Eiseniibacteriota</taxon>
    </lineage>
</organism>
<dbReference type="GO" id="GO:0006793">
    <property type="term" value="P:phosphorus metabolic process"/>
    <property type="evidence" value="ECO:0007669"/>
    <property type="project" value="UniProtKB-ARBA"/>
</dbReference>
<gene>
    <name evidence="8" type="ORF">E6K78_08355</name>
</gene>
<evidence type="ECO:0000256" key="3">
    <source>
        <dbReference type="ARBA" id="ARBA00012027"/>
    </source>
</evidence>
<evidence type="ECO:0000256" key="6">
    <source>
        <dbReference type="ARBA" id="ARBA00023098"/>
    </source>
</evidence>
<dbReference type="InterPro" id="IPR025202">
    <property type="entry name" value="PLD-like_dom"/>
</dbReference>
<dbReference type="GO" id="GO:0016042">
    <property type="term" value="P:lipid catabolic process"/>
    <property type="evidence" value="ECO:0007669"/>
    <property type="project" value="UniProtKB-KW"/>
</dbReference>
<dbReference type="CDD" id="cd09173">
    <property type="entry name" value="PLDc_Nuc_like_unchar1_2"/>
    <property type="match status" value="1"/>
</dbReference>
<comment type="similarity">
    <text evidence="2">Belongs to the phospholipase D family.</text>
</comment>
<protein>
    <recommendedName>
        <fullName evidence="3">phospholipase D</fullName>
        <ecNumber evidence="3">3.1.4.4</ecNumber>
    </recommendedName>
</protein>
<dbReference type="AlphaFoldDB" id="A0A538TN92"/>
<dbReference type="PANTHER" id="PTHR43856:SF1">
    <property type="entry name" value="MITOCHONDRIAL CARDIOLIPIN HYDROLASE"/>
    <property type="match status" value="1"/>
</dbReference>
<name>A0A538TN92_UNCEI</name>
<dbReference type="EC" id="3.1.4.4" evidence="3"/>
<evidence type="ECO:0000259" key="7">
    <source>
        <dbReference type="PROSITE" id="PS50035"/>
    </source>
</evidence>
<comment type="catalytic activity">
    <reaction evidence="1">
        <text>a 1,2-diacyl-sn-glycero-3-phosphocholine + H2O = a 1,2-diacyl-sn-glycero-3-phosphate + choline + H(+)</text>
        <dbReference type="Rhea" id="RHEA:14445"/>
        <dbReference type="ChEBI" id="CHEBI:15354"/>
        <dbReference type="ChEBI" id="CHEBI:15377"/>
        <dbReference type="ChEBI" id="CHEBI:15378"/>
        <dbReference type="ChEBI" id="CHEBI:57643"/>
        <dbReference type="ChEBI" id="CHEBI:58608"/>
        <dbReference type="EC" id="3.1.4.4"/>
    </reaction>
</comment>
<comment type="caution">
    <text evidence="8">The sequence shown here is derived from an EMBL/GenBank/DDBJ whole genome shotgun (WGS) entry which is preliminary data.</text>
</comment>
<dbReference type="EMBL" id="VBOY01000076">
    <property type="protein sequence ID" value="TMQ65091.1"/>
    <property type="molecule type" value="Genomic_DNA"/>
</dbReference>
<proteinExistence type="inferred from homology"/>
<dbReference type="InterPro" id="IPR051406">
    <property type="entry name" value="PLD_domain"/>
</dbReference>
<dbReference type="Pfam" id="PF13091">
    <property type="entry name" value="PLDc_2"/>
    <property type="match status" value="1"/>
</dbReference>
<dbReference type="SUPFAM" id="SSF56024">
    <property type="entry name" value="Phospholipase D/nuclease"/>
    <property type="match status" value="2"/>
</dbReference>
<evidence type="ECO:0000256" key="2">
    <source>
        <dbReference type="ARBA" id="ARBA00008664"/>
    </source>
</evidence>
<dbReference type="Gene3D" id="3.30.870.10">
    <property type="entry name" value="Endonuclease Chain A"/>
    <property type="match status" value="2"/>
</dbReference>
<evidence type="ECO:0000256" key="4">
    <source>
        <dbReference type="ARBA" id="ARBA00022801"/>
    </source>
</evidence>
<keyword evidence="5" id="KW-0442">Lipid degradation</keyword>
<evidence type="ECO:0000313" key="8">
    <source>
        <dbReference type="EMBL" id="TMQ65091.1"/>
    </source>
</evidence>